<accession>A0ACA9PW80</accession>
<keyword evidence="2" id="KW-1185">Reference proteome</keyword>
<feature type="non-terminal residue" evidence="1">
    <location>
        <position position="59"/>
    </location>
</feature>
<dbReference type="Proteomes" id="UP000789366">
    <property type="component" value="Unassembled WGS sequence"/>
</dbReference>
<evidence type="ECO:0000313" key="1">
    <source>
        <dbReference type="EMBL" id="CAG8727780.1"/>
    </source>
</evidence>
<name>A0ACA9PW80_9GLOM</name>
<sequence>KLKKKKCKTDKEAPRDEINKDVQKELERVTKELENFDEKREEKEYTEFNGRCAPLENSL</sequence>
<dbReference type="EMBL" id="CAJVPW010031996">
    <property type="protein sequence ID" value="CAG8727780.1"/>
    <property type="molecule type" value="Genomic_DNA"/>
</dbReference>
<proteinExistence type="predicted"/>
<comment type="caution">
    <text evidence="1">The sequence shown here is derived from an EMBL/GenBank/DDBJ whole genome shotgun (WGS) entry which is preliminary data.</text>
</comment>
<organism evidence="1 2">
    <name type="scientific">Cetraspora pellucida</name>
    <dbReference type="NCBI Taxonomy" id="1433469"/>
    <lineage>
        <taxon>Eukaryota</taxon>
        <taxon>Fungi</taxon>
        <taxon>Fungi incertae sedis</taxon>
        <taxon>Mucoromycota</taxon>
        <taxon>Glomeromycotina</taxon>
        <taxon>Glomeromycetes</taxon>
        <taxon>Diversisporales</taxon>
        <taxon>Gigasporaceae</taxon>
        <taxon>Cetraspora</taxon>
    </lineage>
</organism>
<gene>
    <name evidence="1" type="ORF">SPELUC_LOCUS12880</name>
</gene>
<evidence type="ECO:0000313" key="2">
    <source>
        <dbReference type="Proteomes" id="UP000789366"/>
    </source>
</evidence>
<reference evidence="1" key="1">
    <citation type="submission" date="2021-06" db="EMBL/GenBank/DDBJ databases">
        <authorList>
            <person name="Kallberg Y."/>
            <person name="Tangrot J."/>
            <person name="Rosling A."/>
        </authorList>
    </citation>
    <scope>NUCLEOTIDE SEQUENCE</scope>
    <source>
        <strain evidence="1">28 12/20/2015</strain>
    </source>
</reference>
<protein>
    <submittedName>
        <fullName evidence="1">9284_t:CDS:1</fullName>
    </submittedName>
</protein>
<feature type="non-terminal residue" evidence="1">
    <location>
        <position position="1"/>
    </location>
</feature>